<dbReference type="EMBL" id="MH797002">
    <property type="protein sequence ID" value="AYW35466.1"/>
    <property type="molecule type" value="Genomic_DNA"/>
</dbReference>
<feature type="transmembrane region" description="Helical" evidence="1">
    <location>
        <begin position="93"/>
        <end position="115"/>
    </location>
</feature>
<proteinExistence type="predicted"/>
<reference evidence="2" key="2">
    <citation type="submission" date="2018-08" db="EMBL/GenBank/DDBJ databases">
        <title>Genetic characterization of an alphabaculovirus causing tiger band disease in the oak tasar silkworm, Antheraea proylei.</title>
        <authorList>
            <person name="Tourangbam S."/>
            <person name="Malcolm F.J."/>
            <person name="Luikham R."/>
            <person name="Kshetrimayum M."/>
            <person name="Yumnam R."/>
            <person name="Rajkumari L."/>
        </authorList>
    </citation>
    <scope>NUCLEOTIDE SEQUENCE</scope>
    <source>
        <strain evidence="2">TkhulenIBD</strain>
    </source>
</reference>
<accession>A0A2Z6C5Q7</accession>
<dbReference type="EMBL" id="LC375539">
    <property type="protein sequence ID" value="BBD50883.1"/>
    <property type="molecule type" value="Genomic_DNA"/>
</dbReference>
<keyword evidence="1" id="KW-0812">Transmembrane</keyword>
<name>A0A2Z6C5Q7_NPVAP</name>
<protein>
    <submittedName>
        <fullName evidence="3">Uncharacterized protein</fullName>
    </submittedName>
</protein>
<evidence type="ECO:0000313" key="2">
    <source>
        <dbReference type="EMBL" id="AYW35466.1"/>
    </source>
</evidence>
<feature type="transmembrane region" description="Helical" evidence="1">
    <location>
        <begin position="172"/>
        <end position="197"/>
    </location>
</feature>
<feature type="transmembrane region" description="Helical" evidence="1">
    <location>
        <begin position="59"/>
        <end position="81"/>
    </location>
</feature>
<evidence type="ECO:0000256" key="1">
    <source>
        <dbReference type="SAM" id="Phobius"/>
    </source>
</evidence>
<organism evidence="3">
    <name type="scientific">Antheraea proylei nucleopolyhedrovirus</name>
    <dbReference type="NCBI Taxonomy" id="2126611"/>
    <lineage>
        <taxon>Viruses</taxon>
        <taxon>Viruses incertae sedis</taxon>
        <taxon>Naldaviricetes</taxon>
        <taxon>Lefavirales</taxon>
        <taxon>Baculoviridae</taxon>
        <taxon>Alphabaculovirus</taxon>
        <taxon>Alphabaculovirus anpernyi</taxon>
    </lineage>
</organism>
<reference evidence="3" key="1">
    <citation type="submission" date="2018-03" db="EMBL/GenBank/DDBJ databases">
        <title>Whole genome comparison of nucleopolyhedroviruses isolated from saturniine wild silkworms in Asian countries.</title>
        <authorList>
            <person name="Sasaki K."/>
            <person name="Kajiura Z."/>
            <person name="Ponnuvel K.M."/>
            <person name="Kobayashi J."/>
        </authorList>
    </citation>
    <scope>NUCLEOTIDE SEQUENCE</scope>
    <source>
        <strain evidence="3">Manipur</strain>
    </source>
</reference>
<sequence>MIALRPSPSDPELQAVTIATLASLPLLTLLLCTPQMVISNCVAAGDAWVNGTMQSTAVAHATMHTACVALAASAFLAGLFVAAADKVPRNPAALALAAVVFCNKVVLVAAVVKFYSRATVAGGELVHGRLHDAVYGGSAALCALYAATALSVLHVVRWICYAWVALAELCELVPFAATAIAATTLYVIALTLAGIVIPENGLLMFRNASTALCKTDGVWISARLSIANLCAVRT</sequence>
<keyword evidence="1" id="KW-0472">Membrane</keyword>
<gene>
    <name evidence="3" type="primary">orf125</name>
    <name evidence="2" type="synonym">ORF121</name>
</gene>
<keyword evidence="1" id="KW-1133">Transmembrane helix</keyword>
<feature type="transmembrane region" description="Helical" evidence="1">
    <location>
        <begin position="135"/>
        <end position="160"/>
    </location>
</feature>
<evidence type="ECO:0000313" key="3">
    <source>
        <dbReference type="EMBL" id="BBD50883.1"/>
    </source>
</evidence>